<evidence type="ECO:0008006" key="5">
    <source>
        <dbReference type="Google" id="ProtNLM"/>
    </source>
</evidence>
<feature type="chain" id="PRO_5045239211" description="Gpi anchored" evidence="2">
    <location>
        <begin position="22"/>
        <end position="428"/>
    </location>
</feature>
<name>A0ABQ8REQ3_FUSEQ</name>
<evidence type="ECO:0000256" key="1">
    <source>
        <dbReference type="SAM" id="MobiDB-lite"/>
    </source>
</evidence>
<dbReference type="PANTHER" id="PTHR39599">
    <property type="entry name" value="GPI-ANCHORED PROTEIN (EUROFUNG)-RELATED-RELATED"/>
    <property type="match status" value="1"/>
</dbReference>
<feature type="region of interest" description="Disordered" evidence="1">
    <location>
        <begin position="202"/>
        <end position="295"/>
    </location>
</feature>
<accession>A0ABQ8REQ3</accession>
<gene>
    <name evidence="3" type="ORF">NW768_005183</name>
</gene>
<feature type="signal peptide" evidence="2">
    <location>
        <begin position="1"/>
        <end position="21"/>
    </location>
</feature>
<feature type="compositionally biased region" description="Low complexity" evidence="1">
    <location>
        <begin position="202"/>
        <end position="228"/>
    </location>
</feature>
<evidence type="ECO:0000313" key="4">
    <source>
        <dbReference type="Proteomes" id="UP001152024"/>
    </source>
</evidence>
<dbReference type="EMBL" id="JAOQBH010000007">
    <property type="protein sequence ID" value="KAJ4133595.1"/>
    <property type="molecule type" value="Genomic_DNA"/>
</dbReference>
<reference evidence="3" key="1">
    <citation type="submission" date="2022-09" db="EMBL/GenBank/DDBJ databases">
        <title>Fusarium specimens isolated from Avocado Roots.</title>
        <authorList>
            <person name="Stajich J."/>
            <person name="Roper C."/>
            <person name="Heimlech-Rivalta G."/>
        </authorList>
    </citation>
    <scope>NUCLEOTIDE SEQUENCE</scope>
    <source>
        <strain evidence="3">CF00095</strain>
    </source>
</reference>
<dbReference type="Proteomes" id="UP001152024">
    <property type="component" value="Unassembled WGS sequence"/>
</dbReference>
<evidence type="ECO:0000313" key="3">
    <source>
        <dbReference type="EMBL" id="KAJ4133595.1"/>
    </source>
</evidence>
<organism evidence="3 4">
    <name type="scientific">Fusarium equiseti</name>
    <name type="common">Fusarium scirpi</name>
    <dbReference type="NCBI Taxonomy" id="61235"/>
    <lineage>
        <taxon>Eukaryota</taxon>
        <taxon>Fungi</taxon>
        <taxon>Dikarya</taxon>
        <taxon>Ascomycota</taxon>
        <taxon>Pezizomycotina</taxon>
        <taxon>Sordariomycetes</taxon>
        <taxon>Hypocreomycetidae</taxon>
        <taxon>Hypocreales</taxon>
        <taxon>Nectriaceae</taxon>
        <taxon>Fusarium</taxon>
        <taxon>Fusarium incarnatum-equiseti species complex</taxon>
    </lineage>
</organism>
<evidence type="ECO:0000256" key="2">
    <source>
        <dbReference type="SAM" id="SignalP"/>
    </source>
</evidence>
<sequence>MRPVSAVLLSLAALLPQETAAKSSSPTAIKKIAPGSSDKLLREHLAFAPLQVFSPRDAAASAIPFLDQQDEEFLKLNGTERFYRPAFAPHSEESRDGMLRRAAEALALLQRRSSCPKGMNICSDISPEVKCCQEGTNCVNVGDSVPGGVACCPDGASCGGGVGSCPDDAASCPEELGGGCCIPGYVCQGLGCVPSAVATPTSTTAQSTTQAPTITTQPTTEEPTVEPTTDTEPETTEEPTTVSDSETETESETEGTVTTPESATGSITGSPPYRPTDTSVTSSSSSSSSEDQDTQTGCPTGFYGCLATHGGGCCRTDRNCDTHNCPAPSTTIVTDGATIVVLATDAPPAPGPSSTCADGWFLCGRDAGPVAGCCPDGYDCGTASCFTAQASQTASLQKTFPEASGAGHEKPAVMKAVVAMIFVCLAFV</sequence>
<keyword evidence="4" id="KW-1185">Reference proteome</keyword>
<keyword evidence="2" id="KW-0732">Signal</keyword>
<feature type="compositionally biased region" description="Low complexity" evidence="1">
    <location>
        <begin position="276"/>
        <end position="289"/>
    </location>
</feature>
<comment type="caution">
    <text evidence="3">The sequence shown here is derived from an EMBL/GenBank/DDBJ whole genome shotgun (WGS) entry which is preliminary data.</text>
</comment>
<proteinExistence type="predicted"/>
<dbReference type="PANTHER" id="PTHR39599:SF2">
    <property type="entry name" value="ANCHORED PROTEIN, PUTATIVE (AFU_ORTHOLOGUE AFUA_1G09650)-RELATED"/>
    <property type="match status" value="1"/>
</dbReference>
<protein>
    <recommendedName>
        <fullName evidence="5">Gpi anchored</fullName>
    </recommendedName>
</protein>